<keyword evidence="3" id="KW-0378">Hydrolase</keyword>
<evidence type="ECO:0000313" key="3">
    <source>
        <dbReference type="EMBL" id="MCZ9678519.1"/>
    </source>
</evidence>
<proteinExistence type="predicted"/>
<evidence type="ECO:0000313" key="2">
    <source>
        <dbReference type="EMBL" id="MCZ3622318.1"/>
    </source>
</evidence>
<comment type="caution">
    <text evidence="3">The sequence shown here is derived from an EMBL/GenBank/DDBJ whole genome shotgun (WGS) entry which is preliminary data.</text>
</comment>
<accession>A0AAW5WYZ5</accession>
<reference evidence="2 4" key="2">
    <citation type="submission" date="2022-01" db="EMBL/GenBank/DDBJ databases">
        <title>VMRC isolate genome collection.</title>
        <authorList>
            <person name="France M."/>
            <person name="Rutt L."/>
            <person name="Humphrys M."/>
            <person name="Ravel J."/>
        </authorList>
    </citation>
    <scope>NUCLEOTIDE SEQUENCE [LARGE SCALE GENOMIC DNA]</scope>
    <source>
        <strain evidence="2 4">C0172B4</strain>
    </source>
</reference>
<dbReference type="AlphaFoldDB" id="A0AAW5WYZ5"/>
<evidence type="ECO:0000313" key="4">
    <source>
        <dbReference type="Proteomes" id="UP001211420"/>
    </source>
</evidence>
<gene>
    <name evidence="2" type="ORF">L2772_05475</name>
    <name evidence="3" type="ORF">L2Z99_05410</name>
</gene>
<organism evidence="3 5">
    <name type="scientific">Lactobacillus mulieris</name>
    <dbReference type="NCBI Taxonomy" id="2508708"/>
    <lineage>
        <taxon>Bacteria</taxon>
        <taxon>Bacillati</taxon>
        <taxon>Bacillota</taxon>
        <taxon>Bacilli</taxon>
        <taxon>Lactobacillales</taxon>
        <taxon>Lactobacillaceae</taxon>
        <taxon>Lactobacillus</taxon>
    </lineage>
</organism>
<sequence length="280" mass="33391">MPVNDSVIIALDIVKEQLLDENPKLDKSDKSDINQAEEYLIQVIDEEVKIKRGIYTLMAFKFYKKALEPVFLYFVYHRNEENFISKCSKYIYKFIAELEIAYFSSRSIEEFYKKAISEVKASSHPHFEFPQADNDNYKWKAKLRNPVREPSNYWNTQGLVLRTICYQEENEHQLMFLNSGENDWDFQIEHICPQAGNKDIDKIYTIGNLTLLEKYWNVEASDAEYCDKIECYKESHAIITKKLPKKYYTWSLELIDSRTEEMISYLNELFADWRRDYDKG</sequence>
<name>A0AAW5WYZ5_9LACO</name>
<keyword evidence="4" id="KW-1185">Reference proteome</keyword>
<feature type="domain" description="GmrSD restriction endonucleases C-terminal" evidence="1">
    <location>
        <begin position="149"/>
        <end position="263"/>
    </location>
</feature>
<dbReference type="GO" id="GO:0004519">
    <property type="term" value="F:endonuclease activity"/>
    <property type="evidence" value="ECO:0007669"/>
    <property type="project" value="UniProtKB-KW"/>
</dbReference>
<keyword evidence="3" id="KW-0540">Nuclease</keyword>
<protein>
    <submittedName>
        <fullName evidence="3">HNH endonuclease family protein</fullName>
    </submittedName>
</protein>
<dbReference type="Pfam" id="PF07510">
    <property type="entry name" value="GmrSD_C"/>
    <property type="match status" value="1"/>
</dbReference>
<dbReference type="Proteomes" id="UP001211566">
    <property type="component" value="Unassembled WGS sequence"/>
</dbReference>
<keyword evidence="3" id="KW-0255">Endonuclease</keyword>
<dbReference type="RefSeq" id="WP_269254025.1">
    <property type="nucleotide sequence ID" value="NZ_JAKHEY010000006.1"/>
</dbReference>
<reference evidence="3" key="1">
    <citation type="submission" date="2022-01" db="EMBL/GenBank/DDBJ databases">
        <title>STING isolate genome collection.</title>
        <authorList>
            <person name="France M."/>
            <person name="Rutt L."/>
            <person name="Humphrys M."/>
            <person name="Ravel J."/>
        </authorList>
    </citation>
    <scope>NUCLEOTIDE SEQUENCE</scope>
    <source>
        <strain evidence="3">C0081E5</strain>
    </source>
</reference>
<evidence type="ECO:0000259" key="1">
    <source>
        <dbReference type="Pfam" id="PF07510"/>
    </source>
</evidence>
<dbReference type="Proteomes" id="UP001211420">
    <property type="component" value="Unassembled WGS sequence"/>
</dbReference>
<dbReference type="EMBL" id="JAKHPW010000005">
    <property type="protein sequence ID" value="MCZ3622318.1"/>
    <property type="molecule type" value="Genomic_DNA"/>
</dbReference>
<evidence type="ECO:0000313" key="5">
    <source>
        <dbReference type="Proteomes" id="UP001211566"/>
    </source>
</evidence>
<dbReference type="InterPro" id="IPR011089">
    <property type="entry name" value="GmrSD_C"/>
</dbReference>
<dbReference type="EMBL" id="JAKHEY010000006">
    <property type="protein sequence ID" value="MCZ9678519.1"/>
    <property type="molecule type" value="Genomic_DNA"/>
</dbReference>